<evidence type="ECO:0000313" key="2">
    <source>
        <dbReference type="EMBL" id="OBS83408.1"/>
    </source>
</evidence>
<proteinExistence type="predicted"/>
<dbReference type="GO" id="GO:0006275">
    <property type="term" value="P:regulation of DNA replication"/>
    <property type="evidence" value="ECO:0007669"/>
    <property type="project" value="InterPro"/>
</dbReference>
<evidence type="ECO:0000256" key="1">
    <source>
        <dbReference type="SAM" id="Coils"/>
    </source>
</evidence>
<organism evidence="2 3">
    <name type="scientific">Neotoma lepida</name>
    <name type="common">Desert woodrat</name>
    <dbReference type="NCBI Taxonomy" id="56216"/>
    <lineage>
        <taxon>Eukaryota</taxon>
        <taxon>Metazoa</taxon>
        <taxon>Chordata</taxon>
        <taxon>Craniata</taxon>
        <taxon>Vertebrata</taxon>
        <taxon>Euteleostomi</taxon>
        <taxon>Mammalia</taxon>
        <taxon>Eutheria</taxon>
        <taxon>Euarchontoglires</taxon>
        <taxon>Glires</taxon>
        <taxon>Rodentia</taxon>
        <taxon>Myomorpha</taxon>
        <taxon>Muroidea</taxon>
        <taxon>Cricetidae</taxon>
        <taxon>Neotominae</taxon>
        <taxon>Neotoma</taxon>
    </lineage>
</organism>
<feature type="non-terminal residue" evidence="2">
    <location>
        <position position="105"/>
    </location>
</feature>
<sequence length="105" mass="12316">MLSPTVRKHLRRTRLELLHKEYEDEIDCLQKEVEELKSKNLSLESQIKTILDPLTLMQGSQNEDKHPAADNPSKTDLEMVAEWKKKLRTANEIYEKVKDDVTKLK</sequence>
<keyword evidence="3" id="KW-1185">Reference proteome</keyword>
<reference evidence="2 3" key="1">
    <citation type="submission" date="2016-06" db="EMBL/GenBank/DDBJ databases">
        <title>The Draft Genome Sequence and Annotation of the Desert Woodrat Neotoma lepida.</title>
        <authorList>
            <person name="Campbell M."/>
            <person name="Oakeson K.F."/>
            <person name="Yandell M."/>
            <person name="Halpert J.R."/>
            <person name="Dearing D."/>
        </authorList>
    </citation>
    <scope>NUCLEOTIDE SEQUENCE [LARGE SCALE GENOMIC DNA]</scope>
    <source>
        <strain evidence="2">417</strain>
        <tissue evidence="2">Liver</tissue>
    </source>
</reference>
<name>A0A1A6HY66_NEOLE</name>
<comment type="caution">
    <text evidence="2">The sequence shown here is derived from an EMBL/GenBank/DDBJ whole genome shotgun (WGS) entry which is preliminary data.</text>
</comment>
<protein>
    <submittedName>
        <fullName evidence="2">Uncharacterized protein</fullName>
    </submittedName>
</protein>
<dbReference type="OrthoDB" id="6105938at2759"/>
<dbReference type="PANTHER" id="PTHR14609">
    <property type="entry name" value="RING FINGER PROTEIN 219"/>
    <property type="match status" value="1"/>
</dbReference>
<feature type="coiled-coil region" evidence="1">
    <location>
        <begin position="12"/>
        <end position="46"/>
    </location>
</feature>
<evidence type="ECO:0000313" key="3">
    <source>
        <dbReference type="Proteomes" id="UP000092124"/>
    </source>
</evidence>
<dbReference type="PANTHER" id="PTHR14609:SF1">
    <property type="entry name" value="ORC UBIQUITIN LIGASE 1"/>
    <property type="match status" value="1"/>
</dbReference>
<dbReference type="EMBL" id="LZPO01007296">
    <property type="protein sequence ID" value="OBS83408.1"/>
    <property type="molecule type" value="Genomic_DNA"/>
</dbReference>
<accession>A0A1A6HY66</accession>
<gene>
    <name evidence="2" type="ORF">A6R68_22602</name>
</gene>
<dbReference type="GO" id="GO:0004842">
    <property type="term" value="F:ubiquitin-protein transferase activity"/>
    <property type="evidence" value="ECO:0007669"/>
    <property type="project" value="InterPro"/>
</dbReference>
<dbReference type="InterPro" id="IPR039209">
    <property type="entry name" value="OBI1"/>
</dbReference>
<dbReference type="AlphaFoldDB" id="A0A1A6HY66"/>
<dbReference type="Proteomes" id="UP000092124">
    <property type="component" value="Unassembled WGS sequence"/>
</dbReference>
<keyword evidence="1" id="KW-0175">Coiled coil</keyword>
<dbReference type="STRING" id="56216.A0A1A6HY66"/>
<dbReference type="GO" id="GO:0006513">
    <property type="term" value="P:protein monoubiquitination"/>
    <property type="evidence" value="ECO:0007669"/>
    <property type="project" value="InterPro"/>
</dbReference>